<dbReference type="WBParaSite" id="nRc.2.0.1.t11209-RA">
    <property type="protein sequence ID" value="nRc.2.0.1.t11209-RA"/>
    <property type="gene ID" value="nRc.2.0.1.g11209"/>
</dbReference>
<organism evidence="2 3">
    <name type="scientific">Romanomermis culicivorax</name>
    <name type="common">Nematode worm</name>
    <dbReference type="NCBI Taxonomy" id="13658"/>
    <lineage>
        <taxon>Eukaryota</taxon>
        <taxon>Metazoa</taxon>
        <taxon>Ecdysozoa</taxon>
        <taxon>Nematoda</taxon>
        <taxon>Enoplea</taxon>
        <taxon>Dorylaimia</taxon>
        <taxon>Mermithida</taxon>
        <taxon>Mermithoidea</taxon>
        <taxon>Mermithidae</taxon>
        <taxon>Romanomermis</taxon>
    </lineage>
</organism>
<dbReference type="Proteomes" id="UP000887565">
    <property type="component" value="Unplaced"/>
</dbReference>
<keyword evidence="2" id="KW-1185">Reference proteome</keyword>
<proteinExistence type="predicted"/>
<feature type="region of interest" description="Disordered" evidence="1">
    <location>
        <begin position="24"/>
        <end position="44"/>
    </location>
</feature>
<evidence type="ECO:0000256" key="1">
    <source>
        <dbReference type="SAM" id="MobiDB-lite"/>
    </source>
</evidence>
<reference evidence="3" key="1">
    <citation type="submission" date="2022-11" db="UniProtKB">
        <authorList>
            <consortium name="WormBaseParasite"/>
        </authorList>
    </citation>
    <scope>IDENTIFICATION</scope>
</reference>
<dbReference type="AlphaFoldDB" id="A0A915IAK3"/>
<protein>
    <submittedName>
        <fullName evidence="3">Uncharacterized protein</fullName>
    </submittedName>
</protein>
<name>A0A915IAK3_ROMCU</name>
<feature type="compositionally biased region" description="Polar residues" evidence="1">
    <location>
        <begin position="31"/>
        <end position="44"/>
    </location>
</feature>
<sequence length="71" mass="7827">MNGMHDSHPCSVHPILDKAKCCANGPPDAVSNATPPAESPTNVRSTQFQYWYNRAAKSQEEEELGYSFKVS</sequence>
<evidence type="ECO:0000313" key="2">
    <source>
        <dbReference type="Proteomes" id="UP000887565"/>
    </source>
</evidence>
<evidence type="ECO:0000313" key="3">
    <source>
        <dbReference type="WBParaSite" id="nRc.2.0.1.t11209-RA"/>
    </source>
</evidence>
<accession>A0A915IAK3</accession>